<comment type="caution">
    <text evidence="1">The sequence shown here is derived from an EMBL/GenBank/DDBJ whole genome shotgun (WGS) entry which is preliminary data.</text>
</comment>
<keyword evidence="2" id="KW-1185">Reference proteome</keyword>
<reference evidence="1 2" key="1">
    <citation type="journal article" date="2022" name="DNA Res.">
        <title>Chromosomal-level genome assembly of the orchid tree Bauhinia variegata (Leguminosae; Cercidoideae) supports the allotetraploid origin hypothesis of Bauhinia.</title>
        <authorList>
            <person name="Zhong Y."/>
            <person name="Chen Y."/>
            <person name="Zheng D."/>
            <person name="Pang J."/>
            <person name="Liu Y."/>
            <person name="Luo S."/>
            <person name="Meng S."/>
            <person name="Qian L."/>
            <person name="Wei D."/>
            <person name="Dai S."/>
            <person name="Zhou R."/>
        </authorList>
    </citation>
    <scope>NUCLEOTIDE SEQUENCE [LARGE SCALE GENOMIC DNA]</scope>
    <source>
        <strain evidence="1">BV-YZ2020</strain>
    </source>
</reference>
<evidence type="ECO:0000313" key="1">
    <source>
        <dbReference type="EMBL" id="KAI4331753.1"/>
    </source>
</evidence>
<organism evidence="1 2">
    <name type="scientific">Bauhinia variegata</name>
    <name type="common">Purple orchid tree</name>
    <name type="synonym">Phanera variegata</name>
    <dbReference type="NCBI Taxonomy" id="167791"/>
    <lineage>
        <taxon>Eukaryota</taxon>
        <taxon>Viridiplantae</taxon>
        <taxon>Streptophyta</taxon>
        <taxon>Embryophyta</taxon>
        <taxon>Tracheophyta</taxon>
        <taxon>Spermatophyta</taxon>
        <taxon>Magnoliopsida</taxon>
        <taxon>eudicotyledons</taxon>
        <taxon>Gunneridae</taxon>
        <taxon>Pentapetalae</taxon>
        <taxon>rosids</taxon>
        <taxon>fabids</taxon>
        <taxon>Fabales</taxon>
        <taxon>Fabaceae</taxon>
        <taxon>Cercidoideae</taxon>
        <taxon>Cercideae</taxon>
        <taxon>Bauhiniinae</taxon>
        <taxon>Bauhinia</taxon>
    </lineage>
</organism>
<proteinExistence type="predicted"/>
<evidence type="ECO:0000313" key="2">
    <source>
        <dbReference type="Proteomes" id="UP000828941"/>
    </source>
</evidence>
<sequence>MQENKEKSHNQRASFASTQPQPKSNQSERKNKTKGKEKVANQKSSLPKKRKLNASGFKKTSIVWEHFDKLLDVKELTVACKHCGRRYLCDPKQNGTSNMLLHITKCPKYPYAITHDDKHSVINFSTKQDSVGDDMIVTSQKFNSEECRKALATFVIVDE</sequence>
<dbReference type="Proteomes" id="UP000828941">
    <property type="component" value="Chromosome 7"/>
</dbReference>
<accession>A0ACB9N560</accession>
<gene>
    <name evidence="1" type="ORF">L6164_016710</name>
</gene>
<name>A0ACB9N560_BAUVA</name>
<dbReference type="EMBL" id="CM039432">
    <property type="protein sequence ID" value="KAI4331753.1"/>
    <property type="molecule type" value="Genomic_DNA"/>
</dbReference>
<protein>
    <submittedName>
        <fullName evidence="1">Uncharacterized protein</fullName>
    </submittedName>
</protein>